<dbReference type="CDD" id="cd00090">
    <property type="entry name" value="HTH_ARSR"/>
    <property type="match status" value="1"/>
</dbReference>
<dbReference type="EMBL" id="VTOY01000003">
    <property type="protein sequence ID" value="TYZ23465.1"/>
    <property type="molecule type" value="Genomic_DNA"/>
</dbReference>
<keyword evidence="1 5" id="KW-0436">Ligase</keyword>
<name>A0A5D6W914_9FIRM</name>
<dbReference type="GO" id="GO:0003677">
    <property type="term" value="F:DNA binding"/>
    <property type="evidence" value="ECO:0007669"/>
    <property type="project" value="UniProtKB-UniRule"/>
</dbReference>
<keyword evidence="5" id="KW-0238">DNA-binding</keyword>
<dbReference type="GO" id="GO:0004077">
    <property type="term" value="F:biotin--[biotin carboxyl-carrier protein] ligase activity"/>
    <property type="evidence" value="ECO:0007669"/>
    <property type="project" value="UniProtKB-UniRule"/>
</dbReference>
<evidence type="ECO:0000256" key="1">
    <source>
        <dbReference type="ARBA" id="ARBA00022598"/>
    </source>
</evidence>
<sequence length="326" mass="36459">MRTEILDILRRAGEQYISGEEMANRLGVSRTAIWKHIRELREEGYDIISHSRSGYSLREAPDRLLPGEIRHGLKTRCIGRDIHFKETLGSTNTWAKQLAADGALDGTIVVTEQQTGGKGRLERQFFSPAGKGIWFSVILRPPFMPQEAPKCTLMAAVAVAMAMEKFGLEAGIKWPNDILFENKKLVGILTEMSAEMDRINYVVIGTGINVNILPEDFPEDIRDKATSLQLVNHGEKVPRVKFFQTMLEAMDKLYDEVLARGFAPVMDAWRKYSVTLGQEVRVIGVRDGEEYVGTAVDIDEDGALLVDAEDGCHRVLAGDVSIRPRK</sequence>
<dbReference type="SUPFAM" id="SSF50037">
    <property type="entry name" value="C-terminal domain of transcriptional repressors"/>
    <property type="match status" value="1"/>
</dbReference>
<organism evidence="7 8">
    <name type="scientific">Selenomonas ruminis</name>
    <dbReference type="NCBI Taxonomy" id="2593411"/>
    <lineage>
        <taxon>Bacteria</taxon>
        <taxon>Bacillati</taxon>
        <taxon>Bacillota</taxon>
        <taxon>Negativicutes</taxon>
        <taxon>Selenomonadales</taxon>
        <taxon>Selenomonadaceae</taxon>
        <taxon>Selenomonas</taxon>
    </lineage>
</organism>
<dbReference type="PANTHER" id="PTHR12835:SF5">
    <property type="entry name" value="BIOTIN--PROTEIN LIGASE"/>
    <property type="match status" value="1"/>
</dbReference>
<dbReference type="Pfam" id="PF02237">
    <property type="entry name" value="BPL_C"/>
    <property type="match status" value="1"/>
</dbReference>
<keyword evidence="2 5" id="KW-0547">Nucleotide-binding</keyword>
<evidence type="ECO:0000256" key="4">
    <source>
        <dbReference type="ARBA" id="ARBA00023267"/>
    </source>
</evidence>
<keyword evidence="8" id="KW-1185">Reference proteome</keyword>
<feature type="DNA-binding region" description="H-T-H motif" evidence="5">
    <location>
        <begin position="19"/>
        <end position="38"/>
    </location>
</feature>
<dbReference type="InterPro" id="IPR036388">
    <property type="entry name" value="WH-like_DNA-bd_sf"/>
</dbReference>
<dbReference type="AlphaFoldDB" id="A0A5D6W914"/>
<feature type="binding site" evidence="5">
    <location>
        <position position="114"/>
    </location>
    <ligand>
        <name>biotin</name>
        <dbReference type="ChEBI" id="CHEBI:57586"/>
    </ligand>
</feature>
<dbReference type="GO" id="GO:0005524">
    <property type="term" value="F:ATP binding"/>
    <property type="evidence" value="ECO:0007669"/>
    <property type="project" value="UniProtKB-UniRule"/>
</dbReference>
<feature type="binding site" evidence="5">
    <location>
        <begin position="90"/>
        <end position="92"/>
    </location>
    <ligand>
        <name>biotin</name>
        <dbReference type="ChEBI" id="CHEBI:57586"/>
    </ligand>
</feature>
<dbReference type="SUPFAM" id="SSF55681">
    <property type="entry name" value="Class II aaRS and biotin synthetases"/>
    <property type="match status" value="1"/>
</dbReference>
<dbReference type="InterPro" id="IPR004408">
    <property type="entry name" value="Biotin_CoA_COase_ligase"/>
</dbReference>
<evidence type="ECO:0000256" key="2">
    <source>
        <dbReference type="ARBA" id="ARBA00022741"/>
    </source>
</evidence>
<dbReference type="InterPro" id="IPR045864">
    <property type="entry name" value="aa-tRNA-synth_II/BPL/LPL"/>
</dbReference>
<dbReference type="SUPFAM" id="SSF46785">
    <property type="entry name" value="Winged helix' DNA-binding domain"/>
    <property type="match status" value="1"/>
</dbReference>
<dbReference type="GO" id="GO:0009249">
    <property type="term" value="P:protein lipoylation"/>
    <property type="evidence" value="ECO:0007669"/>
    <property type="project" value="UniProtKB-ARBA"/>
</dbReference>
<dbReference type="InterPro" id="IPR003142">
    <property type="entry name" value="BPL_C"/>
</dbReference>
<dbReference type="InterPro" id="IPR004143">
    <property type="entry name" value="BPL_LPL_catalytic"/>
</dbReference>
<gene>
    <name evidence="5" type="primary">birA</name>
    <name evidence="7" type="ORF">FZ040_06195</name>
</gene>
<comment type="function">
    <text evidence="5">Acts both as a biotin--[acetyl-CoA-carboxylase] ligase and a repressor.</text>
</comment>
<dbReference type="GO" id="GO:0016740">
    <property type="term" value="F:transferase activity"/>
    <property type="evidence" value="ECO:0007669"/>
    <property type="project" value="UniProtKB-ARBA"/>
</dbReference>
<dbReference type="HAMAP" id="MF_00978">
    <property type="entry name" value="Bifunct_BirA"/>
    <property type="match status" value="1"/>
</dbReference>
<keyword evidence="5" id="KW-0804">Transcription</keyword>
<dbReference type="Pfam" id="PF08279">
    <property type="entry name" value="HTH_11"/>
    <property type="match status" value="1"/>
</dbReference>
<evidence type="ECO:0000313" key="7">
    <source>
        <dbReference type="EMBL" id="TYZ23465.1"/>
    </source>
</evidence>
<proteinExistence type="inferred from homology"/>
<keyword evidence="3 5" id="KW-0067">ATP-binding</keyword>
<reference evidence="7 8" key="1">
    <citation type="submission" date="2019-08" db="EMBL/GenBank/DDBJ databases">
        <title>Selenomonas sp. mPRGC5 and Selenomonas sp. mPRGC8 isolated from ruminal fluid of dairy goat (Capra hircus).</title>
        <authorList>
            <person name="Poothong S."/>
            <person name="Nuengjamnong C."/>
            <person name="Tanasupawat S."/>
        </authorList>
    </citation>
    <scope>NUCLEOTIDE SEQUENCE [LARGE SCALE GENOMIC DNA]</scope>
    <source>
        <strain evidence="8">mPRGC5</strain>
    </source>
</reference>
<dbReference type="InterPro" id="IPR008988">
    <property type="entry name" value="Transcriptional_repressor_C"/>
</dbReference>
<dbReference type="GO" id="GO:0005737">
    <property type="term" value="C:cytoplasm"/>
    <property type="evidence" value="ECO:0007669"/>
    <property type="project" value="TreeGrafter"/>
</dbReference>
<dbReference type="Proteomes" id="UP000323646">
    <property type="component" value="Unassembled WGS sequence"/>
</dbReference>
<feature type="binding site" evidence="5">
    <location>
        <position position="184"/>
    </location>
    <ligand>
        <name>biotin</name>
        <dbReference type="ChEBI" id="CHEBI:57586"/>
    </ligand>
</feature>
<dbReference type="Gene3D" id="2.30.30.100">
    <property type="match status" value="1"/>
</dbReference>
<dbReference type="NCBIfam" id="TIGR00121">
    <property type="entry name" value="birA_ligase"/>
    <property type="match status" value="1"/>
</dbReference>
<dbReference type="CDD" id="cd16442">
    <property type="entry name" value="BPL"/>
    <property type="match status" value="1"/>
</dbReference>
<comment type="caution">
    <text evidence="5">Lacks conserved residue(s) required for the propagation of feature annotation.</text>
</comment>
<dbReference type="RefSeq" id="WP_149171210.1">
    <property type="nucleotide sequence ID" value="NZ_VTOY01000003.1"/>
</dbReference>
<comment type="caution">
    <text evidence="7">The sequence shown here is derived from an EMBL/GenBank/DDBJ whole genome shotgun (WGS) entry which is preliminary data.</text>
</comment>
<dbReference type="EC" id="6.3.4.15" evidence="5"/>
<feature type="domain" description="BPL/LPL catalytic" evidence="6">
    <location>
        <begin position="67"/>
        <end position="258"/>
    </location>
</feature>
<dbReference type="PANTHER" id="PTHR12835">
    <property type="entry name" value="BIOTIN PROTEIN LIGASE"/>
    <property type="match status" value="1"/>
</dbReference>
<evidence type="ECO:0000313" key="8">
    <source>
        <dbReference type="Proteomes" id="UP000323646"/>
    </source>
</evidence>
<protein>
    <recommendedName>
        <fullName evidence="5">Bifunctional ligase/repressor BirA</fullName>
    </recommendedName>
    <alternativeName>
        <fullName evidence="5">Biotin--[acetyl-CoA-carboxylase] ligase</fullName>
        <ecNumber evidence="5">6.3.4.15</ecNumber>
    </alternativeName>
    <alternativeName>
        <fullName evidence="5">Biotin--protein ligase</fullName>
    </alternativeName>
    <alternativeName>
        <fullName evidence="5">Biotin-[acetyl-CoA carboxylase] synthetase</fullName>
    </alternativeName>
</protein>
<dbReference type="InterPro" id="IPR013196">
    <property type="entry name" value="HTH_11"/>
</dbReference>
<dbReference type="Gene3D" id="1.10.10.10">
    <property type="entry name" value="Winged helix-like DNA-binding domain superfamily/Winged helix DNA-binding domain"/>
    <property type="match status" value="1"/>
</dbReference>
<dbReference type="InterPro" id="IPR011991">
    <property type="entry name" value="ArsR-like_HTH"/>
</dbReference>
<dbReference type="Pfam" id="PF03099">
    <property type="entry name" value="BPL_LplA_LipB"/>
    <property type="match status" value="1"/>
</dbReference>
<dbReference type="Gene3D" id="3.30.930.10">
    <property type="entry name" value="Bira Bifunctional Protein, Domain 2"/>
    <property type="match status" value="1"/>
</dbReference>
<comment type="catalytic activity">
    <reaction evidence="5">
        <text>biotin + L-lysyl-[protein] + ATP = N(6)-biotinyl-L-lysyl-[protein] + AMP + diphosphate + H(+)</text>
        <dbReference type="Rhea" id="RHEA:11756"/>
        <dbReference type="Rhea" id="RHEA-COMP:9752"/>
        <dbReference type="Rhea" id="RHEA-COMP:10505"/>
        <dbReference type="ChEBI" id="CHEBI:15378"/>
        <dbReference type="ChEBI" id="CHEBI:29969"/>
        <dbReference type="ChEBI" id="CHEBI:30616"/>
        <dbReference type="ChEBI" id="CHEBI:33019"/>
        <dbReference type="ChEBI" id="CHEBI:57586"/>
        <dbReference type="ChEBI" id="CHEBI:83144"/>
        <dbReference type="ChEBI" id="CHEBI:456215"/>
        <dbReference type="EC" id="6.3.4.15"/>
    </reaction>
</comment>
<dbReference type="InterPro" id="IPR030855">
    <property type="entry name" value="Bifunct_BirA"/>
</dbReference>
<dbReference type="PROSITE" id="PS51733">
    <property type="entry name" value="BPL_LPL_CATALYTIC"/>
    <property type="match status" value="1"/>
</dbReference>
<dbReference type="InterPro" id="IPR036390">
    <property type="entry name" value="WH_DNA-bd_sf"/>
</dbReference>
<keyword evidence="5" id="KW-0805">Transcription regulation</keyword>
<keyword evidence="4 5" id="KW-0092">Biotin</keyword>
<dbReference type="GO" id="GO:0006355">
    <property type="term" value="P:regulation of DNA-templated transcription"/>
    <property type="evidence" value="ECO:0007669"/>
    <property type="project" value="UniProtKB-UniRule"/>
</dbReference>
<evidence type="ECO:0000259" key="6">
    <source>
        <dbReference type="PROSITE" id="PS51733"/>
    </source>
</evidence>
<comment type="similarity">
    <text evidence="5">Belongs to the biotin--protein ligase family.</text>
</comment>
<dbReference type="OrthoDB" id="9807064at2"/>
<evidence type="ECO:0000256" key="3">
    <source>
        <dbReference type="ARBA" id="ARBA00022840"/>
    </source>
</evidence>
<keyword evidence="5" id="KW-0678">Repressor</keyword>
<accession>A0A5D6W914</accession>
<evidence type="ECO:0000256" key="5">
    <source>
        <dbReference type="HAMAP-Rule" id="MF_00978"/>
    </source>
</evidence>